<feature type="region of interest" description="Disordered" evidence="1">
    <location>
        <begin position="24"/>
        <end position="69"/>
    </location>
</feature>
<feature type="non-terminal residue" evidence="2">
    <location>
        <position position="1"/>
    </location>
</feature>
<dbReference type="Proteomes" id="UP000663828">
    <property type="component" value="Unassembled WGS sequence"/>
</dbReference>
<proteinExistence type="predicted"/>
<name>A0A816HWM8_ADIRI</name>
<accession>A0A816HWM8</accession>
<keyword evidence="3" id="KW-1185">Reference proteome</keyword>
<sequence length="109" mass="11278">GTIVKTSSVLGQEEVAEETAVTVTQVRQPSAQTVPQQGIVEQPAAPSQPQPSVVEQPAAPSQPQPSAGTIVKTSSVLGQEEVAEETAVTVTQVRQPSAQTVPQQGIVEQ</sequence>
<reference evidence="2" key="1">
    <citation type="submission" date="2021-02" db="EMBL/GenBank/DDBJ databases">
        <authorList>
            <person name="Nowell W R."/>
        </authorList>
    </citation>
    <scope>NUCLEOTIDE SEQUENCE</scope>
</reference>
<protein>
    <submittedName>
        <fullName evidence="2">Uncharacterized protein</fullName>
    </submittedName>
</protein>
<dbReference type="AlphaFoldDB" id="A0A816HWM8"/>
<comment type="caution">
    <text evidence="2">The sequence shown here is derived from an EMBL/GenBank/DDBJ whole genome shotgun (WGS) entry which is preliminary data.</text>
</comment>
<feature type="non-terminal residue" evidence="2">
    <location>
        <position position="109"/>
    </location>
</feature>
<evidence type="ECO:0000313" key="2">
    <source>
        <dbReference type="EMBL" id="CAF1692064.1"/>
    </source>
</evidence>
<organism evidence="2 3">
    <name type="scientific">Adineta ricciae</name>
    <name type="common">Rotifer</name>
    <dbReference type="NCBI Taxonomy" id="249248"/>
    <lineage>
        <taxon>Eukaryota</taxon>
        <taxon>Metazoa</taxon>
        <taxon>Spiralia</taxon>
        <taxon>Gnathifera</taxon>
        <taxon>Rotifera</taxon>
        <taxon>Eurotatoria</taxon>
        <taxon>Bdelloidea</taxon>
        <taxon>Adinetida</taxon>
        <taxon>Adinetidae</taxon>
        <taxon>Adineta</taxon>
    </lineage>
</organism>
<feature type="compositionally biased region" description="Low complexity" evidence="1">
    <location>
        <begin position="42"/>
        <end position="67"/>
    </location>
</feature>
<dbReference type="EMBL" id="CAJNOR010022483">
    <property type="protein sequence ID" value="CAF1692064.1"/>
    <property type="molecule type" value="Genomic_DNA"/>
</dbReference>
<evidence type="ECO:0000313" key="3">
    <source>
        <dbReference type="Proteomes" id="UP000663828"/>
    </source>
</evidence>
<evidence type="ECO:0000256" key="1">
    <source>
        <dbReference type="SAM" id="MobiDB-lite"/>
    </source>
</evidence>
<feature type="compositionally biased region" description="Polar residues" evidence="1">
    <location>
        <begin position="27"/>
        <end position="36"/>
    </location>
</feature>
<gene>
    <name evidence="2" type="ORF">XAT740_LOCUS64484</name>
</gene>